<dbReference type="FunFam" id="3.30.420.40:FF:000058">
    <property type="entry name" value="Putative actin-related protein 5"/>
    <property type="match status" value="1"/>
</dbReference>
<keyword evidence="7" id="KW-0805">Transcription regulation</keyword>
<dbReference type="Pfam" id="PF00022">
    <property type="entry name" value="Actin"/>
    <property type="match status" value="1"/>
</dbReference>
<dbReference type="Pfam" id="PF02036">
    <property type="entry name" value="SCP2"/>
    <property type="match status" value="1"/>
</dbReference>
<evidence type="ECO:0000256" key="2">
    <source>
        <dbReference type="ARBA" id="ARBA00004496"/>
    </source>
</evidence>
<protein>
    <submittedName>
        <fullName evidence="14">Actin-like 6A</fullName>
    </submittedName>
    <submittedName>
        <fullName evidence="13">Actin-like protein</fullName>
    </submittedName>
</protein>
<accession>A0A922I241</accession>
<keyword evidence="4" id="KW-0963">Cytoplasm</keyword>
<dbReference type="FunFam" id="3.30.420.40:FF:000375">
    <property type="entry name" value="Actin-related protein 8"/>
    <property type="match status" value="1"/>
</dbReference>
<dbReference type="InterPro" id="IPR004000">
    <property type="entry name" value="Actin"/>
</dbReference>
<dbReference type="SUPFAM" id="SSF53067">
    <property type="entry name" value="Actin-like ATPase domain"/>
    <property type="match status" value="2"/>
</dbReference>
<dbReference type="PROSITE" id="PS00432">
    <property type="entry name" value="ACTINS_2"/>
    <property type="match status" value="1"/>
</dbReference>
<comment type="subcellular location">
    <subcellularLocation>
        <location evidence="2">Cytoplasm</location>
    </subcellularLocation>
    <subcellularLocation>
        <location evidence="1">Nucleus</location>
    </subcellularLocation>
</comment>
<proteinExistence type="inferred from homology"/>
<comment type="caution">
    <text evidence="14">The sequence shown here is derived from an EMBL/GenBank/DDBJ whole genome shotgun (WGS) entry which is preliminary data.</text>
</comment>
<evidence type="ECO:0000256" key="7">
    <source>
        <dbReference type="ARBA" id="ARBA00023015"/>
    </source>
</evidence>
<reference evidence="13" key="2">
    <citation type="submission" date="2020-06" db="EMBL/GenBank/DDBJ databases">
        <authorList>
            <person name="Ji K."/>
            <person name="Li J."/>
        </authorList>
    </citation>
    <scope>NUCLEOTIDE SEQUENCE</scope>
    <source>
        <strain evidence="13">JKM2019</strain>
        <tissue evidence="13">Whole body</tissue>
    </source>
</reference>
<dbReference type="GO" id="GO:0006325">
    <property type="term" value="P:chromatin organization"/>
    <property type="evidence" value="ECO:0007669"/>
    <property type="project" value="UniProtKB-KW"/>
</dbReference>
<dbReference type="EMBL" id="SDOV01000007">
    <property type="protein sequence ID" value="KAH7638677.1"/>
    <property type="molecule type" value="Genomic_DNA"/>
</dbReference>
<dbReference type="Proteomes" id="UP000790347">
    <property type="component" value="Unassembled WGS sequence"/>
</dbReference>
<keyword evidence="10" id="KW-0539">Nucleus</keyword>
<dbReference type="InterPro" id="IPR003033">
    <property type="entry name" value="SCP2_sterol-bd_dom"/>
</dbReference>
<dbReference type="InterPro" id="IPR043129">
    <property type="entry name" value="ATPase_NBD"/>
</dbReference>
<dbReference type="EMBL" id="ASGP02000003">
    <property type="protein sequence ID" value="KAH9518059.1"/>
    <property type="molecule type" value="Genomic_DNA"/>
</dbReference>
<evidence type="ECO:0000256" key="4">
    <source>
        <dbReference type="ARBA" id="ARBA00022490"/>
    </source>
</evidence>
<gene>
    <name evidence="14" type="primary">ACTL6A_2</name>
    <name evidence="14" type="ORF">DERF_008662</name>
    <name evidence="13" type="ORF">HUG17_2710</name>
</gene>
<name>A0A922I241_DERFA</name>
<evidence type="ECO:0000256" key="5">
    <source>
        <dbReference type="ARBA" id="ARBA00022853"/>
    </source>
</evidence>
<dbReference type="Proteomes" id="UP000828236">
    <property type="component" value="Unassembled WGS sequence"/>
</dbReference>
<keyword evidence="5" id="KW-0156">Chromatin regulator</keyword>
<dbReference type="FunFam" id="3.30.420.40:FF:000050">
    <property type="entry name" value="Actin, alpha skeletal muscle"/>
    <property type="match status" value="1"/>
</dbReference>
<evidence type="ECO:0000313" key="15">
    <source>
        <dbReference type="Proteomes" id="UP000790347"/>
    </source>
</evidence>
<dbReference type="InterPro" id="IPR036527">
    <property type="entry name" value="SCP2_sterol-bd_dom_sf"/>
</dbReference>
<dbReference type="Gene3D" id="2.30.36.70">
    <property type="entry name" value="Actin, Chain A, domain 2"/>
    <property type="match status" value="1"/>
</dbReference>
<keyword evidence="6" id="KW-0524">Neurogenesis</keyword>
<organism evidence="14 15">
    <name type="scientific">Dermatophagoides farinae</name>
    <name type="common">American house dust mite</name>
    <dbReference type="NCBI Taxonomy" id="6954"/>
    <lineage>
        <taxon>Eukaryota</taxon>
        <taxon>Metazoa</taxon>
        <taxon>Ecdysozoa</taxon>
        <taxon>Arthropoda</taxon>
        <taxon>Chelicerata</taxon>
        <taxon>Arachnida</taxon>
        <taxon>Acari</taxon>
        <taxon>Acariformes</taxon>
        <taxon>Sarcoptiformes</taxon>
        <taxon>Astigmata</taxon>
        <taxon>Psoroptidia</taxon>
        <taxon>Analgoidea</taxon>
        <taxon>Pyroglyphidae</taxon>
        <taxon>Dermatophagoidinae</taxon>
        <taxon>Dermatophagoides</taxon>
    </lineage>
</organism>
<reference evidence="13" key="3">
    <citation type="journal article" date="2021" name="World Allergy Organ. J.">
        <title>Chromosome-level assembly of Dermatophagoides farinae genome and transcriptome reveals two novel allergens Der f 37 and Der f 39.</title>
        <authorList>
            <person name="Chen J."/>
            <person name="Cai Z."/>
            <person name="Fan D."/>
            <person name="Hu J."/>
            <person name="Hou Y."/>
            <person name="He Y."/>
            <person name="Zhang Z."/>
            <person name="Zhao Z."/>
            <person name="Gao P."/>
            <person name="Hu W."/>
            <person name="Sun J."/>
            <person name="Li J."/>
            <person name="Ji K."/>
        </authorList>
    </citation>
    <scope>NUCLEOTIDE SEQUENCE</scope>
    <source>
        <strain evidence="13">JKM2019</strain>
    </source>
</reference>
<keyword evidence="8" id="KW-0804">Transcription</keyword>
<reference evidence="14" key="1">
    <citation type="submission" date="2013-05" db="EMBL/GenBank/DDBJ databases">
        <authorList>
            <person name="Yim A.K.Y."/>
            <person name="Chan T.F."/>
            <person name="Ji K.M."/>
            <person name="Liu X.Y."/>
            <person name="Zhou J.W."/>
            <person name="Li R.Q."/>
            <person name="Yang K.Y."/>
            <person name="Li J."/>
            <person name="Li M."/>
            <person name="Law P.T.W."/>
            <person name="Wu Y.L."/>
            <person name="Cai Z.L."/>
            <person name="Qin H."/>
            <person name="Bao Y."/>
            <person name="Leung R.K.K."/>
            <person name="Ng P.K.S."/>
            <person name="Zou J."/>
            <person name="Zhong X.J."/>
            <person name="Ran P.X."/>
            <person name="Zhong N.S."/>
            <person name="Liu Z.G."/>
            <person name="Tsui S.K.W."/>
        </authorList>
    </citation>
    <scope>NUCLEOTIDE SEQUENCE</scope>
    <source>
        <strain evidence="14">Derf</strain>
        <tissue evidence="14">Whole organism</tissue>
    </source>
</reference>
<comment type="similarity">
    <text evidence="3 11">Belongs to the actin family.</text>
</comment>
<evidence type="ECO:0000313" key="14">
    <source>
        <dbReference type="EMBL" id="KAH9518059.1"/>
    </source>
</evidence>
<evidence type="ECO:0000256" key="11">
    <source>
        <dbReference type="RuleBase" id="RU000487"/>
    </source>
</evidence>
<dbReference type="InterPro" id="IPR004001">
    <property type="entry name" value="Actin_CS"/>
</dbReference>
<dbReference type="PANTHER" id="PTHR11937">
    <property type="entry name" value="ACTIN"/>
    <property type="match status" value="1"/>
</dbReference>
<keyword evidence="15" id="KW-1185">Reference proteome</keyword>
<evidence type="ECO:0000256" key="1">
    <source>
        <dbReference type="ARBA" id="ARBA00004123"/>
    </source>
</evidence>
<dbReference type="Gene3D" id="3.90.640.10">
    <property type="entry name" value="Actin, Chain A, domain 4"/>
    <property type="match status" value="1"/>
</dbReference>
<evidence type="ECO:0000256" key="8">
    <source>
        <dbReference type="ARBA" id="ARBA00023163"/>
    </source>
</evidence>
<dbReference type="PRINTS" id="PR00190">
    <property type="entry name" value="ACTIN"/>
</dbReference>
<dbReference type="GO" id="GO:0007399">
    <property type="term" value="P:nervous system development"/>
    <property type="evidence" value="ECO:0007669"/>
    <property type="project" value="UniProtKB-KW"/>
</dbReference>
<keyword evidence="9" id="KW-0206">Cytoskeleton</keyword>
<evidence type="ECO:0000313" key="13">
    <source>
        <dbReference type="EMBL" id="KAH7638677.1"/>
    </source>
</evidence>
<dbReference type="FunFam" id="3.90.640.10:FF:000009">
    <property type="entry name" value="Actin-like 6A, isoform CRA_a"/>
    <property type="match status" value="1"/>
</dbReference>
<dbReference type="SMART" id="SM00268">
    <property type="entry name" value="ACTIN"/>
    <property type="match status" value="1"/>
</dbReference>
<dbReference type="Gene3D" id="3.30.1050.10">
    <property type="entry name" value="SCP2 sterol-binding domain"/>
    <property type="match status" value="1"/>
</dbReference>
<dbReference type="Gene3D" id="3.30.420.40">
    <property type="match status" value="2"/>
</dbReference>
<evidence type="ECO:0000256" key="10">
    <source>
        <dbReference type="ARBA" id="ARBA00023242"/>
    </source>
</evidence>
<dbReference type="SUPFAM" id="SSF55718">
    <property type="entry name" value="SCP-like"/>
    <property type="match status" value="1"/>
</dbReference>
<sequence length="594" mass="66485">MSGGIYGGDEMGALVFDAGHHSFRAGFAGEDCPKTDVPSLIGYIDDPSESNIKMDIDSQYDTNANNITSTQRRYIFDTPGIKSPRSHMELTTFLKDGMIENWDLFEKMLDHIYKKHLNLDASLHPVLFSEAPWNARSKREKLCELMFEKYNIPAFFLVKNAVLAAFANGRATGVVLDSGQNQTSAVPVHDGYVIQQAIIQSPLAGNFVTNQCQQYFNEKNIDIVPYYMIASKETVKESEPARWTKRSNIPDNLTKSWRNYMINETIHDFKASALQVGDTAYNKDVAETMPAIHYEFPNGYNMDLTSDRFLIPEALFDTSQIKGFTSTVMGMSQIVTQSIGLCDLEVRSSLHGSVIVTGGNTLISGFTDRLNRDLTTKTPASMRYKLIIPSSTSERRYASWIGGSILASLNSFQQMWVSKQEYEEEGKGQVERKCPSRLIAIIRSASSMKCSINQYSIISHKIILPSTSIRNTFIGQNCRSFSDGSDSETMKLFEKAKPLISDQLKNEINATMVFCISGKNFLFDSHSSRPLKIEPIDEAPKDVDVTMITDEKTFMKLAKGEMKAANAFMAGKLKIKGNVQVAMKAEKMFKALQK</sequence>
<evidence type="ECO:0000256" key="9">
    <source>
        <dbReference type="ARBA" id="ARBA00023212"/>
    </source>
</evidence>
<reference evidence="14" key="4">
    <citation type="journal article" date="2022" name="Res Sq">
        <title>Comparative Genomics Reveals Insights into the Divergent Evolution of Astigmatic Mites and Household Pest Adaptations.</title>
        <authorList>
            <person name="Xiong Q."/>
            <person name="Wan A.T.-Y."/>
            <person name="Liu X.-Y."/>
            <person name="Fung C.S.-H."/>
            <person name="Xiao X."/>
            <person name="Malainual N."/>
            <person name="Hou J."/>
            <person name="Wang L."/>
            <person name="Wang M."/>
            <person name="Yang K."/>
            <person name="Cui Y."/>
            <person name="Leung E."/>
            <person name="Nong W."/>
            <person name="Shin S.-K."/>
            <person name="Au S."/>
            <person name="Jeong K.Y."/>
            <person name="Chew F.T."/>
            <person name="Hui J."/>
            <person name="Leung T.F."/>
            <person name="Tungtrongchitr A."/>
            <person name="Zhong N."/>
            <person name="Liu Z."/>
            <person name="Tsui S."/>
        </authorList>
    </citation>
    <scope>NUCLEOTIDE SEQUENCE</scope>
    <source>
        <strain evidence="14">Derf</strain>
        <tissue evidence="14">Whole organism</tissue>
    </source>
</reference>
<evidence type="ECO:0000259" key="12">
    <source>
        <dbReference type="Pfam" id="PF02036"/>
    </source>
</evidence>
<feature type="domain" description="SCP2" evidence="12">
    <location>
        <begin position="502"/>
        <end position="590"/>
    </location>
</feature>
<dbReference type="AlphaFoldDB" id="A0A922I241"/>
<dbReference type="CDD" id="cd13395">
    <property type="entry name" value="ASKHA_NBD_Arp4_ACTL6-like"/>
    <property type="match status" value="1"/>
</dbReference>
<evidence type="ECO:0000256" key="3">
    <source>
        <dbReference type="ARBA" id="ARBA00006752"/>
    </source>
</evidence>
<evidence type="ECO:0000256" key="6">
    <source>
        <dbReference type="ARBA" id="ARBA00022902"/>
    </source>
</evidence>
<dbReference type="GO" id="GO:0005634">
    <property type="term" value="C:nucleus"/>
    <property type="evidence" value="ECO:0007669"/>
    <property type="project" value="UniProtKB-SubCell"/>
</dbReference>
<dbReference type="GO" id="GO:0005737">
    <property type="term" value="C:cytoplasm"/>
    <property type="evidence" value="ECO:0007669"/>
    <property type="project" value="UniProtKB-SubCell"/>
</dbReference>